<comment type="similarity">
    <text evidence="1">Belongs to the DENND6 family.</text>
</comment>
<proteinExistence type="inferred from homology"/>
<dbReference type="GO" id="GO:0005085">
    <property type="term" value="F:guanyl-nucleotide exchange factor activity"/>
    <property type="evidence" value="ECO:0007669"/>
    <property type="project" value="InterPro"/>
</dbReference>
<gene>
    <name evidence="4" type="ORF">BU16DRAFT_385864</name>
</gene>
<evidence type="ECO:0000256" key="2">
    <source>
        <dbReference type="SAM" id="MobiDB-lite"/>
    </source>
</evidence>
<keyword evidence="5" id="KW-1185">Reference proteome</keyword>
<accession>A0A6A6QSC8</accession>
<evidence type="ECO:0000259" key="3">
    <source>
        <dbReference type="PROSITE" id="PS50211"/>
    </source>
</evidence>
<evidence type="ECO:0000313" key="5">
    <source>
        <dbReference type="Proteomes" id="UP000799750"/>
    </source>
</evidence>
<reference evidence="4" key="1">
    <citation type="journal article" date="2020" name="Stud. Mycol.">
        <title>101 Dothideomycetes genomes: a test case for predicting lifestyles and emergence of pathogens.</title>
        <authorList>
            <person name="Haridas S."/>
            <person name="Albert R."/>
            <person name="Binder M."/>
            <person name="Bloem J."/>
            <person name="Labutti K."/>
            <person name="Salamov A."/>
            <person name="Andreopoulos B."/>
            <person name="Baker S."/>
            <person name="Barry K."/>
            <person name="Bills G."/>
            <person name="Bluhm B."/>
            <person name="Cannon C."/>
            <person name="Castanera R."/>
            <person name="Culley D."/>
            <person name="Daum C."/>
            <person name="Ezra D."/>
            <person name="Gonzalez J."/>
            <person name="Henrissat B."/>
            <person name="Kuo A."/>
            <person name="Liang C."/>
            <person name="Lipzen A."/>
            <person name="Lutzoni F."/>
            <person name="Magnuson J."/>
            <person name="Mondo S."/>
            <person name="Nolan M."/>
            <person name="Ohm R."/>
            <person name="Pangilinan J."/>
            <person name="Park H.-J."/>
            <person name="Ramirez L."/>
            <person name="Alfaro M."/>
            <person name="Sun H."/>
            <person name="Tritt A."/>
            <person name="Yoshinaga Y."/>
            <person name="Zwiers L.-H."/>
            <person name="Turgeon B."/>
            <person name="Goodwin S."/>
            <person name="Spatafora J."/>
            <person name="Crous P."/>
            <person name="Grigoriev I."/>
        </authorList>
    </citation>
    <scope>NUCLEOTIDE SEQUENCE</scope>
    <source>
        <strain evidence="4">CBS 269.34</strain>
    </source>
</reference>
<feature type="domain" description="UDENN" evidence="3">
    <location>
        <begin position="32"/>
        <end position="502"/>
    </location>
</feature>
<feature type="region of interest" description="Disordered" evidence="2">
    <location>
        <begin position="1"/>
        <end position="22"/>
    </location>
</feature>
<evidence type="ECO:0000256" key="1">
    <source>
        <dbReference type="ARBA" id="ARBA00007159"/>
    </source>
</evidence>
<protein>
    <recommendedName>
        <fullName evidence="3">UDENN domain-containing protein</fullName>
    </recommendedName>
</protein>
<organism evidence="4 5">
    <name type="scientific">Lophium mytilinum</name>
    <dbReference type="NCBI Taxonomy" id="390894"/>
    <lineage>
        <taxon>Eukaryota</taxon>
        <taxon>Fungi</taxon>
        <taxon>Dikarya</taxon>
        <taxon>Ascomycota</taxon>
        <taxon>Pezizomycotina</taxon>
        <taxon>Dothideomycetes</taxon>
        <taxon>Pleosporomycetidae</taxon>
        <taxon>Mytilinidiales</taxon>
        <taxon>Mytilinidiaceae</taxon>
        <taxon>Lophium</taxon>
    </lineage>
</organism>
<feature type="compositionally biased region" description="Basic residues" evidence="2">
    <location>
        <begin position="1"/>
        <end position="16"/>
    </location>
</feature>
<sequence length="522" mass="58405">MEKLKNKLLQHHRRSRQVTPTPTQNNFRQWAVAFIVCNFNVDVGPEIEIVYPPNTQFSTSDLSAICFNSFPERQDTETAADLTFHFTIPNNSPDVALDSPCSPHGSATDFYGNCVFRQEFDHSMKRSFNQRTLVLVTTHEFPAFFIHLLKQMTSSGVISDPTALETAHNQMLTWAPPSLGKHELPFMGSMLTLEITPHPAFPLQGLVSTRPTISATGRAPSIYAYEPLGTWENVMQFMPCLSDLDVVYEKLLLCESIIVLAKSPQLCSEGVSALVDLIRPIPYAGEIKPYMIMQSEFQSIGIDGGTPRPFIIGITNPFLLKRILGASETSNRSKPHVLYLHASEDPVPIKRHRSMHHRNQSFDMPGGIDSQTVSKRFVKSDRAFVQTVDTLLRSNPANHELSSLIRRHYAELTAQYLAPVNRYLATSASTNFTSPGGDYRYANFSEADFLYSLSKHGSSMKFRGQSPMQRHKARDNLYESFCRSPNFYSWLDMKLGLEKEASAGLLSATPIQGSPAQSTGSL</sequence>
<dbReference type="EMBL" id="MU004189">
    <property type="protein sequence ID" value="KAF2495295.1"/>
    <property type="molecule type" value="Genomic_DNA"/>
</dbReference>
<dbReference type="GO" id="GO:0055037">
    <property type="term" value="C:recycling endosome"/>
    <property type="evidence" value="ECO:0007669"/>
    <property type="project" value="TreeGrafter"/>
</dbReference>
<dbReference type="InterPro" id="IPR037516">
    <property type="entry name" value="Tripartite_DENN"/>
</dbReference>
<evidence type="ECO:0000313" key="4">
    <source>
        <dbReference type="EMBL" id="KAF2495295.1"/>
    </source>
</evidence>
<dbReference type="PROSITE" id="PS50211">
    <property type="entry name" value="DENN"/>
    <property type="match status" value="1"/>
</dbReference>
<dbReference type="InterPro" id="IPR024224">
    <property type="entry name" value="DENND6"/>
</dbReference>
<dbReference type="OrthoDB" id="10265409at2759"/>
<dbReference type="AlphaFoldDB" id="A0A6A6QSC8"/>
<dbReference type="PANTHER" id="PTHR13677">
    <property type="entry name" value="LD41638P"/>
    <property type="match status" value="1"/>
</dbReference>
<dbReference type="PANTHER" id="PTHR13677:SF0">
    <property type="entry name" value="LD41638P"/>
    <property type="match status" value="1"/>
</dbReference>
<name>A0A6A6QSC8_9PEZI</name>
<dbReference type="Proteomes" id="UP000799750">
    <property type="component" value="Unassembled WGS sequence"/>
</dbReference>